<dbReference type="SUPFAM" id="SSF53850">
    <property type="entry name" value="Periplasmic binding protein-like II"/>
    <property type="match status" value="1"/>
</dbReference>
<dbReference type="CDD" id="cd05466">
    <property type="entry name" value="PBP2_LTTR_substrate"/>
    <property type="match status" value="1"/>
</dbReference>
<reference evidence="7" key="1">
    <citation type="journal article" date="2015" name="Proc. Natl. Acad. Sci. U.S.A.">
        <title>Networks of energetic and metabolic interactions define dynamics in microbial communities.</title>
        <authorList>
            <person name="Embree M."/>
            <person name="Liu J.K."/>
            <person name="Al-Bassam M.M."/>
            <person name="Zengler K."/>
        </authorList>
    </citation>
    <scope>NUCLEOTIDE SEQUENCE</scope>
</reference>
<dbReference type="Pfam" id="PF03466">
    <property type="entry name" value="LysR_substrate"/>
    <property type="match status" value="1"/>
</dbReference>
<dbReference type="GO" id="GO:0003700">
    <property type="term" value="F:DNA-binding transcription factor activity"/>
    <property type="evidence" value="ECO:0007669"/>
    <property type="project" value="InterPro"/>
</dbReference>
<dbReference type="InterPro" id="IPR005119">
    <property type="entry name" value="LysR_subst-bd"/>
</dbReference>
<name>A0A0W8G7D6_9ZZZZ</name>
<sequence>MPETLLLRTFLAVAAELSFQKAAQALHVAPSTVTSRIMALEEELGATLFTRSSRRVVLTEAGQRLVPHALQVTELAARTRRAVSGEEEASEVRLRVSETLGTFCLPPILRRFREACPATRVHLAVTSREGTASDLRRGRIDAALLLGEPFSAPGITVEALGREPLVVYTAPDGPLADSQDVGPDDLAGVPMVLTRHAWSVRSLMERVVGGDGMDMPGRVECASAVIVRGCVMAGLGVSVAPHFFVARQARRGLVRLLTWRGEPLSATILLARDRTRAASEPLKTALRMVREFFAQRGQSFQSGQPGQPVRPVSGRVYEKRR</sequence>
<dbReference type="PANTHER" id="PTHR30126:SF39">
    <property type="entry name" value="HTH-TYPE TRANSCRIPTIONAL REGULATOR CYSL"/>
    <property type="match status" value="1"/>
</dbReference>
<dbReference type="SUPFAM" id="SSF46785">
    <property type="entry name" value="Winged helix' DNA-binding domain"/>
    <property type="match status" value="1"/>
</dbReference>
<organism evidence="7">
    <name type="scientific">hydrocarbon metagenome</name>
    <dbReference type="NCBI Taxonomy" id="938273"/>
    <lineage>
        <taxon>unclassified sequences</taxon>
        <taxon>metagenomes</taxon>
        <taxon>ecological metagenomes</taxon>
    </lineage>
</organism>
<dbReference type="Pfam" id="PF00126">
    <property type="entry name" value="HTH_1"/>
    <property type="match status" value="1"/>
</dbReference>
<keyword evidence="2" id="KW-0805">Transcription regulation</keyword>
<dbReference type="InterPro" id="IPR036388">
    <property type="entry name" value="WH-like_DNA-bd_sf"/>
</dbReference>
<dbReference type="PROSITE" id="PS50931">
    <property type="entry name" value="HTH_LYSR"/>
    <property type="match status" value="1"/>
</dbReference>
<evidence type="ECO:0000256" key="5">
    <source>
        <dbReference type="SAM" id="MobiDB-lite"/>
    </source>
</evidence>
<dbReference type="EMBL" id="LNQE01000139">
    <property type="protein sequence ID" value="KUG29047.1"/>
    <property type="molecule type" value="Genomic_DNA"/>
</dbReference>
<dbReference type="AlphaFoldDB" id="A0A0W8G7D6"/>
<dbReference type="GO" id="GO:0000976">
    <property type="term" value="F:transcription cis-regulatory region binding"/>
    <property type="evidence" value="ECO:0007669"/>
    <property type="project" value="TreeGrafter"/>
</dbReference>
<keyword evidence="4" id="KW-0804">Transcription</keyword>
<dbReference type="PANTHER" id="PTHR30126">
    <property type="entry name" value="HTH-TYPE TRANSCRIPTIONAL REGULATOR"/>
    <property type="match status" value="1"/>
</dbReference>
<dbReference type="FunFam" id="1.10.10.10:FF:000001">
    <property type="entry name" value="LysR family transcriptional regulator"/>
    <property type="match status" value="1"/>
</dbReference>
<feature type="domain" description="HTH lysR-type" evidence="6">
    <location>
        <begin position="1"/>
        <end position="59"/>
    </location>
</feature>
<keyword evidence="3" id="KW-0238">DNA-binding</keyword>
<dbReference type="Gene3D" id="1.10.10.10">
    <property type="entry name" value="Winged helix-like DNA-binding domain superfamily/Winged helix DNA-binding domain"/>
    <property type="match status" value="1"/>
</dbReference>
<evidence type="ECO:0000256" key="2">
    <source>
        <dbReference type="ARBA" id="ARBA00023015"/>
    </source>
</evidence>
<dbReference type="InterPro" id="IPR000847">
    <property type="entry name" value="LysR_HTH_N"/>
</dbReference>
<evidence type="ECO:0000256" key="1">
    <source>
        <dbReference type="ARBA" id="ARBA00009437"/>
    </source>
</evidence>
<comment type="similarity">
    <text evidence="1">Belongs to the LysR transcriptional regulatory family.</text>
</comment>
<accession>A0A0W8G7D6</accession>
<dbReference type="InterPro" id="IPR036390">
    <property type="entry name" value="WH_DNA-bd_sf"/>
</dbReference>
<evidence type="ECO:0000313" key="7">
    <source>
        <dbReference type="EMBL" id="KUG29047.1"/>
    </source>
</evidence>
<protein>
    <submittedName>
        <fullName evidence="7">Transcriptional regulator, lysr family</fullName>
    </submittedName>
</protein>
<gene>
    <name evidence="7" type="ORF">ASZ90_001072</name>
</gene>
<evidence type="ECO:0000256" key="4">
    <source>
        <dbReference type="ARBA" id="ARBA00023163"/>
    </source>
</evidence>
<dbReference type="Gene3D" id="3.40.190.290">
    <property type="match status" value="1"/>
</dbReference>
<feature type="region of interest" description="Disordered" evidence="5">
    <location>
        <begin position="299"/>
        <end position="321"/>
    </location>
</feature>
<evidence type="ECO:0000259" key="6">
    <source>
        <dbReference type="PROSITE" id="PS50931"/>
    </source>
</evidence>
<evidence type="ECO:0000256" key="3">
    <source>
        <dbReference type="ARBA" id="ARBA00023125"/>
    </source>
</evidence>
<proteinExistence type="inferred from homology"/>
<comment type="caution">
    <text evidence="7">The sequence shown here is derived from an EMBL/GenBank/DDBJ whole genome shotgun (WGS) entry which is preliminary data.</text>
</comment>